<keyword evidence="2 9" id="KW-0963">Cytoplasm</keyword>
<evidence type="ECO:0000313" key="14">
    <source>
        <dbReference type="Proteomes" id="UP000033451"/>
    </source>
</evidence>
<dbReference type="InterPro" id="IPR036390">
    <property type="entry name" value="WH_DNA-bd_sf"/>
</dbReference>
<evidence type="ECO:0000256" key="9">
    <source>
        <dbReference type="PIRNR" id="PIRNR006171"/>
    </source>
</evidence>
<dbReference type="OrthoDB" id="7187989at2"/>
<dbReference type="GO" id="GO:0000156">
    <property type="term" value="F:phosphorelay response regulator activity"/>
    <property type="evidence" value="ECO:0007669"/>
    <property type="project" value="TreeGrafter"/>
</dbReference>
<dbReference type="GO" id="GO:0005737">
    <property type="term" value="C:cytoplasm"/>
    <property type="evidence" value="ECO:0007669"/>
    <property type="project" value="UniProtKB-SubCell"/>
</dbReference>
<evidence type="ECO:0000256" key="7">
    <source>
        <dbReference type="ARBA" id="ARBA00023159"/>
    </source>
</evidence>
<dbReference type="PROSITE" id="PS50110">
    <property type="entry name" value="RESPONSE_REGULATORY"/>
    <property type="match status" value="1"/>
</dbReference>
<dbReference type="Gene3D" id="1.10.10.10">
    <property type="entry name" value="Winged helix-like DNA-binding domain superfamily/Winged helix DNA-binding domain"/>
    <property type="match status" value="1"/>
</dbReference>
<accession>A0A0F0LTY6</accession>
<dbReference type="Proteomes" id="UP000033451">
    <property type="component" value="Unassembled WGS sequence"/>
</dbReference>
<keyword evidence="5 9" id="KW-0805">Transcription regulation</keyword>
<keyword evidence="3 10" id="KW-0597">Phosphoprotein</keyword>
<dbReference type="EMBL" id="JYIY01000073">
    <property type="protein sequence ID" value="KJL36603.1"/>
    <property type="molecule type" value="Genomic_DNA"/>
</dbReference>
<keyword evidence="14" id="KW-1185">Reference proteome</keyword>
<evidence type="ECO:0000313" key="15">
    <source>
        <dbReference type="Proteomes" id="UP000257479"/>
    </source>
</evidence>
<protein>
    <recommendedName>
        <fullName evidence="9">Transcriptional regulatory protein</fullName>
    </recommendedName>
</protein>
<sequence length="238" mass="25397">MNVLRVLIVDDVPAVASLHARFVDAHGGCQVVGTAATGPEAVRLVRDLAPDLVLLDVFLPGFTGLEALRVLRSDGTIVQPEVIAVTAARDVDTVRAARMRGARHYLVKPFTADDLHARIDDVLAERRVPQSVRPGLDQDSVDALMRPGARRQLPKGLSAPTLLVVRSALAEAGEASAAEIADLAGLSRVSCRRYLEHLADSGTATRSLDYGTAGRPRTRYRIAAESRCSGPVAASPQR</sequence>
<reference evidence="13 14" key="1">
    <citation type="submission" date="2015-02" db="EMBL/GenBank/DDBJ databases">
        <title>Draft genome sequences of ten Microbacterium spp. with emphasis on heavy metal contaminated environments.</title>
        <authorList>
            <person name="Corretto E."/>
        </authorList>
    </citation>
    <scope>NUCLEOTIDE SEQUENCE [LARGE SCALE GENOMIC DNA]</scope>
    <source>
        <strain evidence="13 14">DSM 18659</strain>
    </source>
</reference>
<dbReference type="SMART" id="SM00448">
    <property type="entry name" value="REC"/>
    <property type="match status" value="1"/>
</dbReference>
<organism evidence="13 14">
    <name type="scientific">Microbacterium ginsengisoli</name>
    <dbReference type="NCBI Taxonomy" id="400772"/>
    <lineage>
        <taxon>Bacteria</taxon>
        <taxon>Bacillati</taxon>
        <taxon>Actinomycetota</taxon>
        <taxon>Actinomycetes</taxon>
        <taxon>Micrococcales</taxon>
        <taxon>Microbacteriaceae</taxon>
        <taxon>Microbacterium</taxon>
    </lineage>
</organism>
<keyword evidence="4 9" id="KW-0902">Two-component regulatory system</keyword>
<dbReference type="InterPro" id="IPR024187">
    <property type="entry name" value="Sig_transdc_resp-reg_cit/mal"/>
</dbReference>
<evidence type="ECO:0000256" key="2">
    <source>
        <dbReference type="ARBA" id="ARBA00022490"/>
    </source>
</evidence>
<evidence type="ECO:0000256" key="4">
    <source>
        <dbReference type="ARBA" id="ARBA00023012"/>
    </source>
</evidence>
<evidence type="ECO:0000256" key="5">
    <source>
        <dbReference type="ARBA" id="ARBA00023015"/>
    </source>
</evidence>
<dbReference type="GO" id="GO:0003677">
    <property type="term" value="F:DNA binding"/>
    <property type="evidence" value="ECO:0007669"/>
    <property type="project" value="UniProtKB-KW"/>
</dbReference>
<evidence type="ECO:0000256" key="1">
    <source>
        <dbReference type="ARBA" id="ARBA00004496"/>
    </source>
</evidence>
<dbReference type="Pfam" id="PF00072">
    <property type="entry name" value="Response_reg"/>
    <property type="match status" value="1"/>
</dbReference>
<dbReference type="SUPFAM" id="SSF52172">
    <property type="entry name" value="CheY-like"/>
    <property type="match status" value="1"/>
</dbReference>
<dbReference type="AlphaFoldDB" id="A0A0F0LTY6"/>
<dbReference type="InterPro" id="IPR001789">
    <property type="entry name" value="Sig_transdc_resp-reg_receiver"/>
</dbReference>
<dbReference type="EMBL" id="DMNG01000256">
    <property type="protein sequence ID" value="HAN25774.1"/>
    <property type="molecule type" value="Genomic_DNA"/>
</dbReference>
<evidence type="ECO:0000313" key="13">
    <source>
        <dbReference type="EMBL" id="KJL36603.1"/>
    </source>
</evidence>
<dbReference type="SUPFAM" id="SSF46785">
    <property type="entry name" value="Winged helix' DNA-binding domain"/>
    <property type="match status" value="1"/>
</dbReference>
<comment type="caution">
    <text evidence="13">The sequence shown here is derived from an EMBL/GenBank/DDBJ whole genome shotgun (WGS) entry which is preliminary data.</text>
</comment>
<dbReference type="InterPro" id="IPR036388">
    <property type="entry name" value="WH-like_DNA-bd_sf"/>
</dbReference>
<dbReference type="PANTHER" id="PTHR45526:SF1">
    <property type="entry name" value="TRANSCRIPTIONAL REGULATORY PROTEIN DCUR-RELATED"/>
    <property type="match status" value="1"/>
</dbReference>
<keyword evidence="7 9" id="KW-0010">Activator</keyword>
<dbReference type="Gene3D" id="3.40.50.2300">
    <property type="match status" value="1"/>
</dbReference>
<feature type="modified residue" description="4-aspartylphosphate" evidence="10">
    <location>
        <position position="56"/>
    </location>
</feature>
<dbReference type="InterPro" id="IPR051271">
    <property type="entry name" value="2C-system_Tx_regulators"/>
</dbReference>
<keyword evidence="6 9" id="KW-0238">DNA-binding</keyword>
<evidence type="ECO:0000259" key="11">
    <source>
        <dbReference type="PROSITE" id="PS50110"/>
    </source>
</evidence>
<dbReference type="RefSeq" id="WP_045247536.1">
    <property type="nucleotide sequence ID" value="NZ_JYIY01000073.1"/>
</dbReference>
<dbReference type="InterPro" id="IPR011006">
    <property type="entry name" value="CheY-like_superfamily"/>
</dbReference>
<keyword evidence="8 9" id="KW-0804">Transcription</keyword>
<dbReference type="Proteomes" id="UP000257479">
    <property type="component" value="Unassembled WGS sequence"/>
</dbReference>
<dbReference type="STRING" id="400772.RR49_01616"/>
<dbReference type="PIRSF" id="PIRSF006171">
    <property type="entry name" value="RR_citrat_malat"/>
    <property type="match status" value="1"/>
</dbReference>
<dbReference type="PANTHER" id="PTHR45526">
    <property type="entry name" value="TRANSCRIPTIONAL REGULATORY PROTEIN DPIA"/>
    <property type="match status" value="1"/>
</dbReference>
<dbReference type="PATRIC" id="fig|400772.4.peg.1636"/>
<evidence type="ECO:0000256" key="6">
    <source>
        <dbReference type="ARBA" id="ARBA00023125"/>
    </source>
</evidence>
<evidence type="ECO:0000256" key="3">
    <source>
        <dbReference type="ARBA" id="ARBA00022553"/>
    </source>
</evidence>
<dbReference type="GO" id="GO:0003700">
    <property type="term" value="F:DNA-binding transcription factor activity"/>
    <property type="evidence" value="ECO:0007669"/>
    <property type="project" value="InterPro"/>
</dbReference>
<reference evidence="12 15" key="2">
    <citation type="journal article" date="2018" name="Nat. Biotechnol.">
        <title>A standardized bacterial taxonomy based on genome phylogeny substantially revises the tree of life.</title>
        <authorList>
            <person name="Parks D.H."/>
            <person name="Chuvochina M."/>
            <person name="Waite D.W."/>
            <person name="Rinke C."/>
            <person name="Skarshewski A."/>
            <person name="Chaumeil P.A."/>
            <person name="Hugenholtz P."/>
        </authorList>
    </citation>
    <scope>NUCLEOTIDE SEQUENCE [LARGE SCALE GENOMIC DNA]</scope>
    <source>
        <strain evidence="12">UBA9152</strain>
    </source>
</reference>
<name>A0A0F0LTY6_9MICO</name>
<evidence type="ECO:0000313" key="12">
    <source>
        <dbReference type="EMBL" id="HAN25774.1"/>
    </source>
</evidence>
<feature type="domain" description="Response regulatory" evidence="11">
    <location>
        <begin position="5"/>
        <end position="123"/>
    </location>
</feature>
<evidence type="ECO:0000256" key="8">
    <source>
        <dbReference type="ARBA" id="ARBA00023163"/>
    </source>
</evidence>
<comment type="subcellular location">
    <subcellularLocation>
        <location evidence="1 9">Cytoplasm</location>
    </subcellularLocation>
</comment>
<proteinExistence type="predicted"/>
<evidence type="ECO:0000256" key="10">
    <source>
        <dbReference type="PROSITE-ProRule" id="PRU00169"/>
    </source>
</evidence>
<gene>
    <name evidence="13" type="primary">dcuR_1</name>
    <name evidence="12" type="ORF">DCP95_14580</name>
    <name evidence="13" type="ORF">RR49_01616</name>
</gene>